<dbReference type="PANTHER" id="PTHR30126">
    <property type="entry name" value="HTH-TYPE TRANSCRIPTIONAL REGULATOR"/>
    <property type="match status" value="1"/>
</dbReference>
<gene>
    <name evidence="6" type="ORF">SAMN04488005_2424</name>
</gene>
<dbReference type="RefSeq" id="WP_090201533.1">
    <property type="nucleotide sequence ID" value="NZ_FOYP01000002.1"/>
</dbReference>
<dbReference type="EMBL" id="FOYP01000002">
    <property type="protein sequence ID" value="SFR51321.1"/>
    <property type="molecule type" value="Genomic_DNA"/>
</dbReference>
<dbReference type="SUPFAM" id="SSF53850">
    <property type="entry name" value="Periplasmic binding protein-like II"/>
    <property type="match status" value="1"/>
</dbReference>
<name>A0A1I6HAH7_9RHOB</name>
<dbReference type="GO" id="GO:0000976">
    <property type="term" value="F:transcription cis-regulatory region binding"/>
    <property type="evidence" value="ECO:0007669"/>
    <property type="project" value="TreeGrafter"/>
</dbReference>
<dbReference type="Pfam" id="PF00126">
    <property type="entry name" value="HTH_1"/>
    <property type="match status" value="1"/>
</dbReference>
<dbReference type="STRING" id="390270.SAMN04488005_2424"/>
<evidence type="ECO:0000256" key="2">
    <source>
        <dbReference type="ARBA" id="ARBA00023015"/>
    </source>
</evidence>
<dbReference type="PRINTS" id="PR00039">
    <property type="entry name" value="HTHLYSR"/>
</dbReference>
<protein>
    <submittedName>
        <fullName evidence="6">DNA-binding transcriptional regulator, LysR family</fullName>
    </submittedName>
</protein>
<keyword evidence="7" id="KW-1185">Reference proteome</keyword>
<dbReference type="Proteomes" id="UP000199478">
    <property type="component" value="Unassembled WGS sequence"/>
</dbReference>
<evidence type="ECO:0000259" key="5">
    <source>
        <dbReference type="PROSITE" id="PS50931"/>
    </source>
</evidence>
<organism evidence="6 7">
    <name type="scientific">Yoonia tamlensis</name>
    <dbReference type="NCBI Taxonomy" id="390270"/>
    <lineage>
        <taxon>Bacteria</taxon>
        <taxon>Pseudomonadati</taxon>
        <taxon>Pseudomonadota</taxon>
        <taxon>Alphaproteobacteria</taxon>
        <taxon>Rhodobacterales</taxon>
        <taxon>Paracoccaceae</taxon>
        <taxon>Yoonia</taxon>
    </lineage>
</organism>
<dbReference type="CDD" id="cd05466">
    <property type="entry name" value="PBP2_LTTR_substrate"/>
    <property type="match status" value="1"/>
</dbReference>
<evidence type="ECO:0000256" key="1">
    <source>
        <dbReference type="ARBA" id="ARBA00009437"/>
    </source>
</evidence>
<dbReference type="InterPro" id="IPR000847">
    <property type="entry name" value="LysR_HTH_N"/>
</dbReference>
<keyword evidence="3 6" id="KW-0238">DNA-binding</keyword>
<sequence>MLNATWLNTFMVLCETNHFTRAADRLGMTQPGVSQQLRKLERQVGKPLILKDGKSFSVTPVGEAVLRVCAERMEQERQLQETISADDPFSGTVRIGCSGSFATWLYPHLIEQMQQAEQLMISLEAAPQSRIESDVLDGKLDLGIVSGTTTHPRLQATKLACEELCLALPAQYGQKTMRLNDLNRLGFVAHPDGFAYADVLFAANFPQEYTGSDRLRIRTYVNQIGQILMPVANGLGYTVLPRSGVKAFAQQNNISIYPLQQAKSQELWLISRKGRSKFARIATVTDVIKQAAFALR</sequence>
<dbReference type="InterPro" id="IPR036388">
    <property type="entry name" value="WH-like_DNA-bd_sf"/>
</dbReference>
<dbReference type="OrthoDB" id="9811588at2"/>
<dbReference type="SUPFAM" id="SSF46785">
    <property type="entry name" value="Winged helix' DNA-binding domain"/>
    <property type="match status" value="1"/>
</dbReference>
<dbReference type="Gene3D" id="3.40.190.10">
    <property type="entry name" value="Periplasmic binding protein-like II"/>
    <property type="match status" value="2"/>
</dbReference>
<dbReference type="PANTHER" id="PTHR30126:SF99">
    <property type="entry name" value="TRANSCRIPTIONAL REGULATOR LYSR FAMILY"/>
    <property type="match status" value="1"/>
</dbReference>
<dbReference type="InterPro" id="IPR005119">
    <property type="entry name" value="LysR_subst-bd"/>
</dbReference>
<dbReference type="InterPro" id="IPR036390">
    <property type="entry name" value="WH_DNA-bd_sf"/>
</dbReference>
<evidence type="ECO:0000313" key="6">
    <source>
        <dbReference type="EMBL" id="SFR51321.1"/>
    </source>
</evidence>
<reference evidence="7" key="1">
    <citation type="submission" date="2016-10" db="EMBL/GenBank/DDBJ databases">
        <authorList>
            <person name="Varghese N."/>
            <person name="Submissions S."/>
        </authorList>
    </citation>
    <scope>NUCLEOTIDE SEQUENCE [LARGE SCALE GENOMIC DNA]</scope>
    <source>
        <strain evidence="7">DSM 26879</strain>
    </source>
</reference>
<evidence type="ECO:0000256" key="4">
    <source>
        <dbReference type="ARBA" id="ARBA00023163"/>
    </source>
</evidence>
<dbReference type="Gene3D" id="1.10.10.10">
    <property type="entry name" value="Winged helix-like DNA-binding domain superfamily/Winged helix DNA-binding domain"/>
    <property type="match status" value="1"/>
</dbReference>
<proteinExistence type="inferred from homology"/>
<keyword evidence="2" id="KW-0805">Transcription regulation</keyword>
<comment type="similarity">
    <text evidence="1">Belongs to the LysR transcriptional regulatory family.</text>
</comment>
<dbReference type="GO" id="GO:0003700">
    <property type="term" value="F:DNA-binding transcription factor activity"/>
    <property type="evidence" value="ECO:0007669"/>
    <property type="project" value="InterPro"/>
</dbReference>
<dbReference type="Pfam" id="PF03466">
    <property type="entry name" value="LysR_substrate"/>
    <property type="match status" value="1"/>
</dbReference>
<accession>A0A1I6HAH7</accession>
<dbReference type="AlphaFoldDB" id="A0A1I6HAH7"/>
<evidence type="ECO:0000256" key="3">
    <source>
        <dbReference type="ARBA" id="ARBA00023125"/>
    </source>
</evidence>
<keyword evidence="4" id="KW-0804">Transcription</keyword>
<feature type="domain" description="HTH lysR-type" evidence="5">
    <location>
        <begin position="2"/>
        <end position="59"/>
    </location>
</feature>
<dbReference type="PROSITE" id="PS50931">
    <property type="entry name" value="HTH_LYSR"/>
    <property type="match status" value="1"/>
</dbReference>
<evidence type="ECO:0000313" key="7">
    <source>
        <dbReference type="Proteomes" id="UP000199478"/>
    </source>
</evidence>